<dbReference type="SUPFAM" id="SSF53300">
    <property type="entry name" value="vWA-like"/>
    <property type="match status" value="1"/>
</dbReference>
<evidence type="ECO:0000256" key="1">
    <source>
        <dbReference type="SAM" id="Phobius"/>
    </source>
</evidence>
<proteinExistence type="predicted"/>
<feature type="domain" description="DUF58" evidence="2">
    <location>
        <begin position="193"/>
        <end position="360"/>
    </location>
</feature>
<keyword evidence="1" id="KW-1133">Transmembrane helix</keyword>
<comment type="caution">
    <text evidence="3">The sequence shown here is derived from an EMBL/GenBank/DDBJ whole genome shotgun (WGS) entry which is preliminary data.</text>
</comment>
<evidence type="ECO:0000259" key="2">
    <source>
        <dbReference type="Pfam" id="PF01882"/>
    </source>
</evidence>
<evidence type="ECO:0000313" key="4">
    <source>
        <dbReference type="Proteomes" id="UP000745859"/>
    </source>
</evidence>
<dbReference type="Proteomes" id="UP000745859">
    <property type="component" value="Unassembled WGS sequence"/>
</dbReference>
<name>A0ABX0U5S9_9FLAO</name>
<reference evidence="3 4" key="1">
    <citation type="submission" date="2020-03" db="EMBL/GenBank/DDBJ databases">
        <title>Genomic Encyclopedia of Type Strains, Phase IV (KMG-IV): sequencing the most valuable type-strain genomes for metagenomic binning, comparative biology and taxonomic classification.</title>
        <authorList>
            <person name="Goeker M."/>
        </authorList>
    </citation>
    <scope>NUCLEOTIDE SEQUENCE [LARGE SCALE GENOMIC DNA]</scope>
    <source>
        <strain evidence="3 4">DSM 101599</strain>
    </source>
</reference>
<gene>
    <name evidence="3" type="ORF">FHR24_000636</name>
</gene>
<dbReference type="PANTHER" id="PTHR33608:SF3">
    <property type="entry name" value="SLR2013 PROTEIN"/>
    <property type="match status" value="1"/>
</dbReference>
<dbReference type="EMBL" id="JAASQL010000001">
    <property type="protein sequence ID" value="NIJ44197.1"/>
    <property type="molecule type" value="Genomic_DNA"/>
</dbReference>
<keyword evidence="1" id="KW-0472">Membrane</keyword>
<keyword evidence="4" id="KW-1185">Reference proteome</keyword>
<keyword evidence="1" id="KW-0812">Transmembrane</keyword>
<feature type="transmembrane region" description="Helical" evidence="1">
    <location>
        <begin position="26"/>
        <end position="45"/>
    </location>
</feature>
<protein>
    <submittedName>
        <fullName evidence="3">Uncharacterized protein (DUF58 family)</fullName>
    </submittedName>
</protein>
<sequence length="432" mass="50124">MFFYILLGHVVLFVLSFFIKELFLFGQLLLAVFVGVVCFDIFLLFKNRYGIEVTRTIPEKLSNGDKNIIRIELKNKYTIPVFIQIIDEIPAQFQIRNFSINAKIEGQSTKIFPYDLVPTQRGQYLFGNTHVFVKSILNLVTKKYTLEKETTTKTYPSFLKLKQFDLKTINSLSSAYGVKKVRRIGNSFEFEQIKEYVQGDNIKDINWKATAKKNQLMVNQFVDEKAQNVYMLIDRGRTMKMPFNGLSLLDYAINASLIVSNVVIQKQDKAGLFSFSKNINDYVSAERRNHQLGMILEALYNVKTNYEETDFGVLYSAVKQHIRQRSLLLLYTNFDSMDALERQMNYLRAINKTHLLIVVFFKNTEIMELANRTVSTEQEVIQKTVAEKFIYDKELMILELSKYGVNSILTTPQNLTIDTINKYIEIKSKGLI</sequence>
<dbReference type="PANTHER" id="PTHR33608">
    <property type="entry name" value="BLL2464 PROTEIN"/>
    <property type="match status" value="1"/>
</dbReference>
<dbReference type="InterPro" id="IPR036465">
    <property type="entry name" value="vWFA_dom_sf"/>
</dbReference>
<evidence type="ECO:0000313" key="3">
    <source>
        <dbReference type="EMBL" id="NIJ44197.1"/>
    </source>
</evidence>
<accession>A0ABX0U5S9</accession>
<dbReference type="InterPro" id="IPR002881">
    <property type="entry name" value="DUF58"/>
</dbReference>
<organism evidence="3 4">
    <name type="scientific">Wenyingzhuangia heitensis</name>
    <dbReference type="NCBI Taxonomy" id="1487859"/>
    <lineage>
        <taxon>Bacteria</taxon>
        <taxon>Pseudomonadati</taxon>
        <taxon>Bacteroidota</taxon>
        <taxon>Flavobacteriia</taxon>
        <taxon>Flavobacteriales</taxon>
        <taxon>Flavobacteriaceae</taxon>
        <taxon>Wenyingzhuangia</taxon>
    </lineage>
</organism>
<dbReference type="Pfam" id="PF01882">
    <property type="entry name" value="DUF58"/>
    <property type="match status" value="1"/>
</dbReference>